<accession>A0A4Y2KNE7</accession>
<gene>
    <name evidence="1" type="ORF">AVEN_132944_1</name>
</gene>
<dbReference type="EMBL" id="BGPR01004837">
    <property type="protein sequence ID" value="GBN03891.1"/>
    <property type="molecule type" value="Genomic_DNA"/>
</dbReference>
<comment type="caution">
    <text evidence="1">The sequence shown here is derived from an EMBL/GenBank/DDBJ whole genome shotgun (WGS) entry which is preliminary data.</text>
</comment>
<sequence>MNLVDLVQFNSDPSICHTIVFSRRKLKGLLAYRIIALCDFPLSHRQYPYSSPFHYHLKHSLPSGTFSSSAAAIKGGIEIESTKYPNEMMAEEEILENSDRRMQNLHVVSNAHQWLRTCFTMLCVMHGCCLCDQRKLPTRVPYHPFNYRMAAGVFIRVVSKYGKVTMRYWIKPLTAPPGGKRWS</sequence>
<organism evidence="1 2">
    <name type="scientific">Araneus ventricosus</name>
    <name type="common">Orbweaver spider</name>
    <name type="synonym">Epeira ventricosa</name>
    <dbReference type="NCBI Taxonomy" id="182803"/>
    <lineage>
        <taxon>Eukaryota</taxon>
        <taxon>Metazoa</taxon>
        <taxon>Ecdysozoa</taxon>
        <taxon>Arthropoda</taxon>
        <taxon>Chelicerata</taxon>
        <taxon>Arachnida</taxon>
        <taxon>Araneae</taxon>
        <taxon>Araneomorphae</taxon>
        <taxon>Entelegynae</taxon>
        <taxon>Araneoidea</taxon>
        <taxon>Araneidae</taxon>
        <taxon>Araneus</taxon>
    </lineage>
</organism>
<dbReference type="Proteomes" id="UP000499080">
    <property type="component" value="Unassembled WGS sequence"/>
</dbReference>
<evidence type="ECO:0000313" key="1">
    <source>
        <dbReference type="EMBL" id="GBN03891.1"/>
    </source>
</evidence>
<keyword evidence="2" id="KW-1185">Reference proteome</keyword>
<name>A0A4Y2KNE7_ARAVE</name>
<protein>
    <submittedName>
        <fullName evidence="1">Uncharacterized protein</fullName>
    </submittedName>
</protein>
<dbReference type="AlphaFoldDB" id="A0A4Y2KNE7"/>
<reference evidence="1 2" key="1">
    <citation type="journal article" date="2019" name="Sci. Rep.">
        <title>Orb-weaving spider Araneus ventricosus genome elucidates the spidroin gene catalogue.</title>
        <authorList>
            <person name="Kono N."/>
            <person name="Nakamura H."/>
            <person name="Ohtoshi R."/>
            <person name="Moran D.A.P."/>
            <person name="Shinohara A."/>
            <person name="Yoshida Y."/>
            <person name="Fujiwara M."/>
            <person name="Mori M."/>
            <person name="Tomita M."/>
            <person name="Arakawa K."/>
        </authorList>
    </citation>
    <scope>NUCLEOTIDE SEQUENCE [LARGE SCALE GENOMIC DNA]</scope>
</reference>
<proteinExistence type="predicted"/>
<evidence type="ECO:0000313" key="2">
    <source>
        <dbReference type="Proteomes" id="UP000499080"/>
    </source>
</evidence>